<comment type="caution">
    <text evidence="11">The sequence shown here is derived from an EMBL/GenBank/DDBJ whole genome shotgun (WGS) entry which is preliminary data.</text>
</comment>
<dbReference type="NCBIfam" id="NF011080">
    <property type="entry name" value="PRK14508.1-3"/>
    <property type="match status" value="1"/>
</dbReference>
<evidence type="ECO:0000256" key="1">
    <source>
        <dbReference type="ARBA" id="ARBA00000439"/>
    </source>
</evidence>
<dbReference type="Proteomes" id="UP000824242">
    <property type="component" value="Unassembled WGS sequence"/>
</dbReference>
<comment type="similarity">
    <text evidence="2 10">Belongs to the disproportionating enzyme family.</text>
</comment>
<gene>
    <name evidence="11" type="primary">malQ</name>
    <name evidence="11" type="ORF">IAB89_02410</name>
</gene>
<evidence type="ECO:0000256" key="7">
    <source>
        <dbReference type="ARBA" id="ARBA00023277"/>
    </source>
</evidence>
<evidence type="ECO:0000256" key="8">
    <source>
        <dbReference type="ARBA" id="ARBA00031423"/>
    </source>
</evidence>
<reference evidence="11" key="1">
    <citation type="submission" date="2020-10" db="EMBL/GenBank/DDBJ databases">
        <authorList>
            <person name="Gilroy R."/>
        </authorList>
    </citation>
    <scope>NUCLEOTIDE SEQUENCE</scope>
    <source>
        <strain evidence="11">ChiSxjej1B13-7958</strain>
    </source>
</reference>
<evidence type="ECO:0000313" key="11">
    <source>
        <dbReference type="EMBL" id="HIR46501.1"/>
    </source>
</evidence>
<dbReference type="NCBIfam" id="TIGR00217">
    <property type="entry name" value="malQ"/>
    <property type="match status" value="1"/>
</dbReference>
<evidence type="ECO:0000313" key="12">
    <source>
        <dbReference type="Proteomes" id="UP000824242"/>
    </source>
</evidence>
<dbReference type="GO" id="GO:0005975">
    <property type="term" value="P:carbohydrate metabolic process"/>
    <property type="evidence" value="ECO:0007669"/>
    <property type="project" value="InterPro"/>
</dbReference>
<dbReference type="AlphaFoldDB" id="A0A9D1DDD2"/>
<dbReference type="PANTHER" id="PTHR32438:SF5">
    <property type="entry name" value="4-ALPHA-GLUCANOTRANSFERASE DPE1, CHLOROPLASTIC_AMYLOPLASTIC"/>
    <property type="match status" value="1"/>
</dbReference>
<dbReference type="EC" id="2.4.1.25" evidence="3 10"/>
<reference evidence="11" key="2">
    <citation type="journal article" date="2021" name="PeerJ">
        <title>Extensive microbial diversity within the chicken gut microbiome revealed by metagenomics and culture.</title>
        <authorList>
            <person name="Gilroy R."/>
            <person name="Ravi A."/>
            <person name="Getino M."/>
            <person name="Pursley I."/>
            <person name="Horton D.L."/>
            <person name="Alikhan N.F."/>
            <person name="Baker D."/>
            <person name="Gharbi K."/>
            <person name="Hall N."/>
            <person name="Watson M."/>
            <person name="Adriaenssens E.M."/>
            <person name="Foster-Nyarko E."/>
            <person name="Jarju S."/>
            <person name="Secka A."/>
            <person name="Antonio M."/>
            <person name="Oren A."/>
            <person name="Chaudhuri R.R."/>
            <person name="La Ragione R."/>
            <person name="Hildebrand F."/>
            <person name="Pallen M.J."/>
        </authorList>
    </citation>
    <scope>NUCLEOTIDE SEQUENCE</scope>
    <source>
        <strain evidence="11">ChiSxjej1B13-7958</strain>
    </source>
</reference>
<dbReference type="InterPro" id="IPR017853">
    <property type="entry name" value="GH"/>
</dbReference>
<evidence type="ECO:0000256" key="4">
    <source>
        <dbReference type="ARBA" id="ARBA00020295"/>
    </source>
</evidence>
<keyword evidence="5 10" id="KW-0328">Glycosyltransferase</keyword>
<keyword evidence="7 10" id="KW-0119">Carbohydrate metabolism</keyword>
<dbReference type="GO" id="GO:0004134">
    <property type="term" value="F:4-alpha-glucanotransferase activity"/>
    <property type="evidence" value="ECO:0007669"/>
    <property type="project" value="UniProtKB-EC"/>
</dbReference>
<dbReference type="InterPro" id="IPR003385">
    <property type="entry name" value="Glyco_hydro_77"/>
</dbReference>
<dbReference type="EMBL" id="DVGZ01000026">
    <property type="protein sequence ID" value="HIR46501.1"/>
    <property type="molecule type" value="Genomic_DNA"/>
</dbReference>
<evidence type="ECO:0000256" key="3">
    <source>
        <dbReference type="ARBA" id="ARBA00012560"/>
    </source>
</evidence>
<dbReference type="Gene3D" id="3.20.20.80">
    <property type="entry name" value="Glycosidases"/>
    <property type="match status" value="1"/>
</dbReference>
<keyword evidence="6 10" id="KW-0808">Transferase</keyword>
<dbReference type="SUPFAM" id="SSF51445">
    <property type="entry name" value="(Trans)glycosidases"/>
    <property type="match status" value="1"/>
</dbReference>
<evidence type="ECO:0000256" key="6">
    <source>
        <dbReference type="ARBA" id="ARBA00022679"/>
    </source>
</evidence>
<comment type="catalytic activity">
    <reaction evidence="1 10">
        <text>Transfers a segment of a (1-&gt;4)-alpha-D-glucan to a new position in an acceptor, which may be glucose or a (1-&gt;4)-alpha-D-glucan.</text>
        <dbReference type="EC" id="2.4.1.25"/>
    </reaction>
</comment>
<evidence type="ECO:0000256" key="5">
    <source>
        <dbReference type="ARBA" id="ARBA00022676"/>
    </source>
</evidence>
<proteinExistence type="inferred from homology"/>
<evidence type="ECO:0000256" key="9">
    <source>
        <dbReference type="ARBA" id="ARBA00031501"/>
    </source>
</evidence>
<accession>A0A9D1DDD2</accession>
<evidence type="ECO:0000256" key="2">
    <source>
        <dbReference type="ARBA" id="ARBA00005684"/>
    </source>
</evidence>
<dbReference type="Pfam" id="PF02446">
    <property type="entry name" value="Glyco_hydro_77"/>
    <property type="match status" value="1"/>
</dbReference>
<organism evidence="11 12">
    <name type="scientific">Candidatus Caccousia avicola</name>
    <dbReference type="NCBI Taxonomy" id="2840721"/>
    <lineage>
        <taxon>Bacteria</taxon>
        <taxon>Bacillati</taxon>
        <taxon>Bacillota</taxon>
        <taxon>Clostridia</taxon>
        <taxon>Eubacteriales</taxon>
        <taxon>Oscillospiraceae</taxon>
        <taxon>Oscillospiraceae incertae sedis</taxon>
        <taxon>Candidatus Caccousia</taxon>
    </lineage>
</organism>
<name>A0A9D1DDD2_9FIRM</name>
<sequence length="513" mass="58524">MKKQKVFPRSAGVLMPVFSLPSPYGIGTFGKAAYEFVDFLKESGQTYWQVLPLGPTSYGDSPYQSFSAFAGNPYFIDLDFLREEGLLEQSELDAVVWQEDENDIDYAGLYEKRFPVLKLAFSRSSHADSDAYRSFCEENQEWLDSYAQYMALKMHFGGKSWLEWPEPLRRRDPKALEEALAGLTEETAFWKFCQFKFFEQWTRLREYAHKQGIGIIGDIPIYAAMDSADTWAEPEVFYLDEDCRPIDVAGCPPDAFSATGQLWGNPLYRWDYQEKTGFAWWKRRLAATARLYDIVRIDHFRGLVGYYAIPAGDATAENGEWRKGPGLAFFEAVQSSLGSTQWILEDLGYLTPDVHRLRHQVGAPGMKVLQFAFDSREESDYLPHNYDANCVVYTGTHDNDTMVGWMHTAPKADVRFSRKYLNIRRAAKASWEYIRAAYLSVSALAVIPLQDFLGLGSEARINTPSTLGMNWRWRVSPGACTPELAEEIRDFTALYGRMPQPPKQKKAGSKKPD</sequence>
<dbReference type="PANTHER" id="PTHR32438">
    <property type="entry name" value="4-ALPHA-GLUCANOTRANSFERASE DPE1, CHLOROPLASTIC/AMYLOPLASTIC"/>
    <property type="match status" value="1"/>
</dbReference>
<protein>
    <recommendedName>
        <fullName evidence="4 10">4-alpha-glucanotransferase</fullName>
        <ecNumber evidence="3 10">2.4.1.25</ecNumber>
    </recommendedName>
    <alternativeName>
        <fullName evidence="8 10">Amylomaltase</fullName>
    </alternativeName>
    <alternativeName>
        <fullName evidence="9 10">Disproportionating enzyme</fullName>
    </alternativeName>
</protein>
<evidence type="ECO:0000256" key="10">
    <source>
        <dbReference type="RuleBase" id="RU361207"/>
    </source>
</evidence>